<comment type="similarity">
    <text evidence="1">Belongs to the CoaE family.</text>
</comment>
<dbReference type="PANTHER" id="PTHR10695:SF46">
    <property type="entry name" value="BIFUNCTIONAL COENZYME A SYNTHASE-RELATED"/>
    <property type="match status" value="1"/>
</dbReference>
<keyword evidence="7" id="KW-1185">Reference proteome</keyword>
<dbReference type="CDD" id="cd02022">
    <property type="entry name" value="DPCK"/>
    <property type="match status" value="1"/>
</dbReference>
<protein>
    <recommendedName>
        <fullName evidence="5">Dephospho-CoA kinase</fullName>
        <ecNumber evidence="5">2.7.1.24</ecNumber>
    </recommendedName>
</protein>
<dbReference type="PANTHER" id="PTHR10695">
    <property type="entry name" value="DEPHOSPHO-COA KINASE-RELATED"/>
    <property type="match status" value="1"/>
</dbReference>
<sequence length="116" mass="12731">MVNVIPAPLQRVIGLTGGVGMGKTTISHYLAATHQMPILDADLFAREAVELNSPILAEIVERYGASILQPDRSLDRARLAQIIFSSSAERLWVEQQIHPFVRDRLVSNLKSLAAQG</sequence>
<dbReference type="PROSITE" id="PS51219">
    <property type="entry name" value="DPCK"/>
    <property type="match status" value="1"/>
</dbReference>
<evidence type="ECO:0000256" key="3">
    <source>
        <dbReference type="ARBA" id="ARBA00022840"/>
    </source>
</evidence>
<keyword evidence="6" id="KW-0808">Transferase</keyword>
<name>A0ABX9Q6M6_9BACT</name>
<reference evidence="6 7" key="1">
    <citation type="submission" date="2018-09" db="EMBL/GenBank/DDBJ databases">
        <authorList>
            <person name="Livingstone P.G."/>
            <person name="Whitworth D.E."/>
        </authorList>
    </citation>
    <scope>NUCLEOTIDE SEQUENCE [LARGE SCALE GENOMIC DNA]</scope>
    <source>
        <strain evidence="6 7">CA031B</strain>
    </source>
</reference>
<evidence type="ECO:0000256" key="2">
    <source>
        <dbReference type="ARBA" id="ARBA00022741"/>
    </source>
</evidence>
<keyword evidence="3" id="KW-0067">ATP-binding</keyword>
<dbReference type="RefSeq" id="WP_120631095.1">
    <property type="nucleotide sequence ID" value="NZ_RAWI01000923.1"/>
</dbReference>
<dbReference type="EC" id="2.7.1.24" evidence="5"/>
<keyword evidence="4" id="KW-0173">Coenzyme A biosynthesis</keyword>
<dbReference type="EMBL" id="RAWI01000923">
    <property type="protein sequence ID" value="RKH85107.1"/>
    <property type="molecule type" value="Genomic_DNA"/>
</dbReference>
<gene>
    <name evidence="6" type="primary">coaE</name>
    <name evidence="6" type="ORF">D7Y13_42455</name>
</gene>
<evidence type="ECO:0000256" key="4">
    <source>
        <dbReference type="ARBA" id="ARBA00022993"/>
    </source>
</evidence>
<dbReference type="SUPFAM" id="SSF52540">
    <property type="entry name" value="P-loop containing nucleoside triphosphate hydrolases"/>
    <property type="match status" value="1"/>
</dbReference>
<dbReference type="NCBIfam" id="TIGR00152">
    <property type="entry name" value="dephospho-CoA kinase"/>
    <property type="match status" value="1"/>
</dbReference>
<accession>A0ABX9Q6M6</accession>
<evidence type="ECO:0000256" key="1">
    <source>
        <dbReference type="ARBA" id="ARBA00009018"/>
    </source>
</evidence>
<proteinExistence type="inferred from homology"/>
<comment type="caution">
    <text evidence="6">The sequence shown here is derived from an EMBL/GenBank/DDBJ whole genome shotgun (WGS) entry which is preliminary data.</text>
</comment>
<evidence type="ECO:0000313" key="6">
    <source>
        <dbReference type="EMBL" id="RKH85107.1"/>
    </source>
</evidence>
<evidence type="ECO:0000256" key="5">
    <source>
        <dbReference type="NCBIfam" id="TIGR00152"/>
    </source>
</evidence>
<dbReference type="InterPro" id="IPR001977">
    <property type="entry name" value="Depp_CoAkinase"/>
</dbReference>
<keyword evidence="6" id="KW-0418">Kinase</keyword>
<feature type="non-terminal residue" evidence="6">
    <location>
        <position position="116"/>
    </location>
</feature>
<organism evidence="6 7">
    <name type="scientific">Corallococcus praedator</name>
    <dbReference type="NCBI Taxonomy" id="2316724"/>
    <lineage>
        <taxon>Bacteria</taxon>
        <taxon>Pseudomonadati</taxon>
        <taxon>Myxococcota</taxon>
        <taxon>Myxococcia</taxon>
        <taxon>Myxococcales</taxon>
        <taxon>Cystobacterineae</taxon>
        <taxon>Myxococcaceae</taxon>
        <taxon>Corallococcus</taxon>
    </lineage>
</organism>
<keyword evidence="2" id="KW-0547">Nucleotide-binding</keyword>
<dbReference type="Pfam" id="PF01121">
    <property type="entry name" value="CoaE"/>
    <property type="match status" value="1"/>
</dbReference>
<evidence type="ECO:0000313" key="7">
    <source>
        <dbReference type="Proteomes" id="UP000278907"/>
    </source>
</evidence>
<dbReference type="Proteomes" id="UP000278907">
    <property type="component" value="Unassembled WGS sequence"/>
</dbReference>
<dbReference type="Gene3D" id="3.40.50.300">
    <property type="entry name" value="P-loop containing nucleotide triphosphate hydrolases"/>
    <property type="match status" value="1"/>
</dbReference>
<dbReference type="GO" id="GO:0004140">
    <property type="term" value="F:dephospho-CoA kinase activity"/>
    <property type="evidence" value="ECO:0007669"/>
    <property type="project" value="UniProtKB-EC"/>
</dbReference>
<dbReference type="InterPro" id="IPR027417">
    <property type="entry name" value="P-loop_NTPase"/>
</dbReference>